<keyword evidence="3" id="KW-0804">Transcription</keyword>
<keyword evidence="7" id="KW-1185">Reference proteome</keyword>
<dbReference type="InterPro" id="IPR036388">
    <property type="entry name" value="WH-like_DNA-bd_sf"/>
</dbReference>
<dbReference type="InterPro" id="IPR050397">
    <property type="entry name" value="Env_Response_Regulators"/>
</dbReference>
<dbReference type="InterPro" id="IPR012318">
    <property type="entry name" value="HTH_CRP"/>
</dbReference>
<accession>A0A3S9PZ55</accession>
<dbReference type="OrthoDB" id="156829at2"/>
<dbReference type="SMART" id="SM00100">
    <property type="entry name" value="cNMP"/>
    <property type="match status" value="1"/>
</dbReference>
<proteinExistence type="predicted"/>
<dbReference type="AlphaFoldDB" id="A0A3S9PZ55"/>
<evidence type="ECO:0000256" key="2">
    <source>
        <dbReference type="ARBA" id="ARBA00023125"/>
    </source>
</evidence>
<dbReference type="Pfam" id="PF13545">
    <property type="entry name" value="HTH_Crp_2"/>
    <property type="match status" value="1"/>
</dbReference>
<dbReference type="EMBL" id="CP034593">
    <property type="protein sequence ID" value="AZQ77576.1"/>
    <property type="molecule type" value="Genomic_DNA"/>
</dbReference>
<dbReference type="GO" id="GO:0003700">
    <property type="term" value="F:DNA-binding transcription factor activity"/>
    <property type="evidence" value="ECO:0007669"/>
    <property type="project" value="TreeGrafter"/>
</dbReference>
<protein>
    <submittedName>
        <fullName evidence="6">Crp/Fnr family transcriptional regulator</fullName>
    </submittedName>
</protein>
<dbReference type="SMART" id="SM00419">
    <property type="entry name" value="HTH_CRP"/>
    <property type="match status" value="1"/>
</dbReference>
<dbReference type="InterPro" id="IPR018490">
    <property type="entry name" value="cNMP-bd_dom_sf"/>
</dbReference>
<sequence length="233" mass="25368">MSTDAETRESDLCVSRVPLFQGLSYEEQLDVAGVAQPTKKSRSESLYTTGSSISQLMVVHTGYVKISRTTADGHEQIIRVLGPGDFIGESAFLTGARPDHSATALEPAELCVFRHRDLGKLVAKHPSIALRMLQGVSQRLQQAENRLEAVISGDVSSRLADYLLDLPAQRADDGNLTVRLPLAKKDIASLLDTSPESLSRQLRSLTEAGIISQTPKTVTFLDLDRLLALSKQN</sequence>
<gene>
    <name evidence="6" type="ORF">EJ997_09755</name>
</gene>
<dbReference type="PANTHER" id="PTHR24567">
    <property type="entry name" value="CRP FAMILY TRANSCRIPTIONAL REGULATORY PROTEIN"/>
    <property type="match status" value="1"/>
</dbReference>
<dbReference type="PROSITE" id="PS51063">
    <property type="entry name" value="HTH_CRP_2"/>
    <property type="match status" value="1"/>
</dbReference>
<feature type="domain" description="HTH crp-type" evidence="5">
    <location>
        <begin position="153"/>
        <end position="224"/>
    </location>
</feature>
<dbReference type="SUPFAM" id="SSF46785">
    <property type="entry name" value="Winged helix' DNA-binding domain"/>
    <property type="match status" value="1"/>
</dbReference>
<dbReference type="InterPro" id="IPR000595">
    <property type="entry name" value="cNMP-bd_dom"/>
</dbReference>
<dbReference type="PANTHER" id="PTHR24567:SF26">
    <property type="entry name" value="REGULATORY PROTEIN YEIL"/>
    <property type="match status" value="1"/>
</dbReference>
<evidence type="ECO:0000259" key="5">
    <source>
        <dbReference type="PROSITE" id="PS51063"/>
    </source>
</evidence>
<keyword evidence="2" id="KW-0238">DNA-binding</keyword>
<dbReference type="InterPro" id="IPR014710">
    <property type="entry name" value="RmlC-like_jellyroll"/>
</dbReference>
<dbReference type="InterPro" id="IPR036390">
    <property type="entry name" value="WH_DNA-bd_sf"/>
</dbReference>
<reference evidence="6 7" key="1">
    <citation type="submission" date="2018-12" db="EMBL/GenBank/DDBJ databases">
        <title>Complete genome sequence of Flaviflexus sp. H23T48.</title>
        <authorList>
            <person name="Bae J.-W."/>
            <person name="Lee J.-Y."/>
        </authorList>
    </citation>
    <scope>NUCLEOTIDE SEQUENCE [LARGE SCALE GENOMIC DNA]</scope>
    <source>
        <strain evidence="6 7">H23T48</strain>
    </source>
</reference>
<dbReference type="SUPFAM" id="SSF51206">
    <property type="entry name" value="cAMP-binding domain-like"/>
    <property type="match status" value="1"/>
</dbReference>
<evidence type="ECO:0000256" key="3">
    <source>
        <dbReference type="ARBA" id="ARBA00023163"/>
    </source>
</evidence>
<dbReference type="PROSITE" id="PS50042">
    <property type="entry name" value="CNMP_BINDING_3"/>
    <property type="match status" value="1"/>
</dbReference>
<evidence type="ECO:0000256" key="1">
    <source>
        <dbReference type="ARBA" id="ARBA00023015"/>
    </source>
</evidence>
<dbReference type="CDD" id="cd00038">
    <property type="entry name" value="CAP_ED"/>
    <property type="match status" value="1"/>
</dbReference>
<dbReference type="Gene3D" id="2.60.120.10">
    <property type="entry name" value="Jelly Rolls"/>
    <property type="match status" value="1"/>
</dbReference>
<dbReference type="GO" id="GO:0005829">
    <property type="term" value="C:cytosol"/>
    <property type="evidence" value="ECO:0007669"/>
    <property type="project" value="TreeGrafter"/>
</dbReference>
<keyword evidence="1" id="KW-0805">Transcription regulation</keyword>
<dbReference type="KEGG" id="flh:EJ997_09755"/>
<organism evidence="6 7">
    <name type="scientific">Flaviflexus ciconiae</name>
    <dbReference type="NCBI Taxonomy" id="2496867"/>
    <lineage>
        <taxon>Bacteria</taxon>
        <taxon>Bacillati</taxon>
        <taxon>Actinomycetota</taxon>
        <taxon>Actinomycetes</taxon>
        <taxon>Actinomycetales</taxon>
        <taxon>Actinomycetaceae</taxon>
        <taxon>Flaviflexus</taxon>
    </lineage>
</organism>
<dbReference type="Pfam" id="PF00027">
    <property type="entry name" value="cNMP_binding"/>
    <property type="match status" value="1"/>
</dbReference>
<evidence type="ECO:0000313" key="6">
    <source>
        <dbReference type="EMBL" id="AZQ77576.1"/>
    </source>
</evidence>
<dbReference type="GO" id="GO:0003677">
    <property type="term" value="F:DNA binding"/>
    <property type="evidence" value="ECO:0007669"/>
    <property type="project" value="UniProtKB-KW"/>
</dbReference>
<name>A0A3S9PZ55_9ACTO</name>
<dbReference type="RefSeq" id="WP_126704379.1">
    <property type="nucleotide sequence ID" value="NZ_CP034593.1"/>
</dbReference>
<dbReference type="Proteomes" id="UP000280344">
    <property type="component" value="Chromosome"/>
</dbReference>
<dbReference type="Gene3D" id="1.10.10.10">
    <property type="entry name" value="Winged helix-like DNA-binding domain superfamily/Winged helix DNA-binding domain"/>
    <property type="match status" value="1"/>
</dbReference>
<evidence type="ECO:0000259" key="4">
    <source>
        <dbReference type="PROSITE" id="PS50042"/>
    </source>
</evidence>
<evidence type="ECO:0000313" key="7">
    <source>
        <dbReference type="Proteomes" id="UP000280344"/>
    </source>
</evidence>
<feature type="domain" description="Cyclic nucleotide-binding" evidence="4">
    <location>
        <begin position="19"/>
        <end position="139"/>
    </location>
</feature>